<dbReference type="KEGG" id="mseb:RE474_13690"/>
<evidence type="ECO:0000313" key="1">
    <source>
        <dbReference type="EMBL" id="WMW25116.1"/>
    </source>
</evidence>
<proteinExistence type="predicted"/>
<dbReference type="AlphaFoldDB" id="A0AA51UKA3"/>
<dbReference type="EMBL" id="CP133592">
    <property type="protein sequence ID" value="WMW25116.1"/>
    <property type="molecule type" value="Genomic_DNA"/>
</dbReference>
<gene>
    <name evidence="1" type="ORF">RE474_13690</name>
</gene>
<name>A0AA51UKA3_9EURY</name>
<evidence type="ECO:0000313" key="2">
    <source>
        <dbReference type="Proteomes" id="UP001182908"/>
    </source>
</evidence>
<dbReference type="Proteomes" id="UP001182908">
    <property type="component" value="Chromosome"/>
</dbReference>
<reference evidence="1 2" key="1">
    <citation type="submission" date="2023-08" db="EMBL/GenBank/DDBJ databases">
        <title>Methanolobus mangrovi sp. nov. and Methanolobus sediminis sp. nov, two novel methylotrophic methanogens isolated from mangrove sediments in China.</title>
        <authorList>
            <person name="Zhou J."/>
        </authorList>
    </citation>
    <scope>NUCLEOTIDE SEQUENCE [LARGE SCALE GENOMIC DNA]</scope>
    <source>
        <strain evidence="1 2">FTZ6</strain>
    </source>
</reference>
<dbReference type="RefSeq" id="WP_309310924.1">
    <property type="nucleotide sequence ID" value="NZ_CP133592.1"/>
</dbReference>
<organism evidence="1 2">
    <name type="scientific">Methanolobus sediminis</name>
    <dbReference type="NCBI Taxonomy" id="3072978"/>
    <lineage>
        <taxon>Archaea</taxon>
        <taxon>Methanobacteriati</taxon>
        <taxon>Methanobacteriota</taxon>
        <taxon>Stenosarchaea group</taxon>
        <taxon>Methanomicrobia</taxon>
        <taxon>Methanosarcinales</taxon>
        <taxon>Methanosarcinaceae</taxon>
        <taxon>Methanolobus</taxon>
    </lineage>
</organism>
<protein>
    <submittedName>
        <fullName evidence="1">Uncharacterized protein</fullName>
    </submittedName>
</protein>
<dbReference type="GeneID" id="84233789"/>
<sequence>MHNELNVEVLKEFNKFGLIVSLSPGTFEIPFSIKPDEFLHYAECNLNENTPHGLLDCLSNTKRAIECQIDSLLMYLCLYSMAKKKNLGFPAKIEILNDMGILSPRILTKINKTRNLLEHSYQIPDKEKVEDALDIAYLFIQNTGRYLNFATSSFDLECDCRSLDDIDRNVYTDQGNPTYGGFYDIKLDRDSKIFIIKPHIRNWKTNETLPYSTTKIEFGSDEFNECLRMFIKLHDLISIR</sequence>
<accession>A0AA51UKA3</accession>
<keyword evidence="2" id="KW-1185">Reference proteome</keyword>